<evidence type="ECO:0000256" key="1">
    <source>
        <dbReference type="ARBA" id="ARBA00004651"/>
    </source>
</evidence>
<evidence type="ECO:0000256" key="2">
    <source>
        <dbReference type="ARBA" id="ARBA00022475"/>
    </source>
</evidence>
<protein>
    <submittedName>
        <fullName evidence="8">Permease of the drug/metabolite transporter (DMT) superfamily</fullName>
    </submittedName>
</protein>
<feature type="transmembrane region" description="Helical" evidence="6">
    <location>
        <begin position="66"/>
        <end position="86"/>
    </location>
</feature>
<keyword evidence="5 6" id="KW-0472">Membrane</keyword>
<sequence>MKRPIDTNAIAVMILLCLIWGLQQSAMKIVADSVDPMLQIGLRSACAALIVLALSRVFMRDRWHRGLFFGPGLLAGALFALEFLLVAEGLRWTTASHMAVFLYTAPIFAAIGLHVAQPDERMGAVRWVGVAITFIGVAAIFVLPELRGPGAALTPGMLLGDVLGLAAGLCWGMTTVVIRTTRVSEAPPAQTLFYQLAIAGAAALGFCTLTGRLSLEPTPAVMVSLSFQTIVVCSLSFLVWFRMLQIYRSSRLGVLSFMTPVFGVVSGAVLLGDALTSEFLLGGALVLVGMIVVQAQEWIISRRALRADRVPMCERA</sequence>
<comment type="subcellular location">
    <subcellularLocation>
        <location evidence="1">Cell membrane</location>
        <topology evidence="1">Multi-pass membrane protein</topology>
    </subcellularLocation>
</comment>
<evidence type="ECO:0000313" key="9">
    <source>
        <dbReference type="Proteomes" id="UP000199392"/>
    </source>
</evidence>
<evidence type="ECO:0000256" key="3">
    <source>
        <dbReference type="ARBA" id="ARBA00022692"/>
    </source>
</evidence>
<evidence type="ECO:0000313" key="8">
    <source>
        <dbReference type="EMBL" id="SFT07426.1"/>
    </source>
</evidence>
<dbReference type="AlphaFoldDB" id="A0A1I6V1G6"/>
<organism evidence="8 9">
    <name type="scientific">Alloyangia pacifica</name>
    <dbReference type="NCBI Taxonomy" id="311180"/>
    <lineage>
        <taxon>Bacteria</taxon>
        <taxon>Pseudomonadati</taxon>
        <taxon>Pseudomonadota</taxon>
        <taxon>Alphaproteobacteria</taxon>
        <taxon>Rhodobacterales</taxon>
        <taxon>Roseobacteraceae</taxon>
        <taxon>Alloyangia</taxon>
    </lineage>
</organism>
<dbReference type="GO" id="GO:0005886">
    <property type="term" value="C:plasma membrane"/>
    <property type="evidence" value="ECO:0007669"/>
    <property type="project" value="UniProtKB-SubCell"/>
</dbReference>
<keyword evidence="2" id="KW-1003">Cell membrane</keyword>
<evidence type="ECO:0000256" key="4">
    <source>
        <dbReference type="ARBA" id="ARBA00022989"/>
    </source>
</evidence>
<feature type="transmembrane region" description="Helical" evidence="6">
    <location>
        <begin position="98"/>
        <end position="116"/>
    </location>
</feature>
<feature type="transmembrane region" description="Helical" evidence="6">
    <location>
        <begin position="252"/>
        <end position="273"/>
    </location>
</feature>
<dbReference type="EMBL" id="FOZW01000009">
    <property type="protein sequence ID" value="SFT07426.1"/>
    <property type="molecule type" value="Genomic_DNA"/>
</dbReference>
<evidence type="ECO:0000259" key="7">
    <source>
        <dbReference type="Pfam" id="PF00892"/>
    </source>
</evidence>
<feature type="transmembrane region" description="Helical" evidence="6">
    <location>
        <begin position="279"/>
        <end position="300"/>
    </location>
</feature>
<dbReference type="OrthoDB" id="184388at2"/>
<dbReference type="RefSeq" id="WP_092431256.1">
    <property type="nucleotide sequence ID" value="NZ_FNCL01000029.1"/>
</dbReference>
<keyword evidence="9" id="KW-1185">Reference proteome</keyword>
<dbReference type="InterPro" id="IPR037185">
    <property type="entry name" value="EmrE-like"/>
</dbReference>
<feature type="domain" description="EamA" evidence="7">
    <location>
        <begin position="159"/>
        <end position="293"/>
    </location>
</feature>
<feature type="transmembrane region" description="Helical" evidence="6">
    <location>
        <begin position="162"/>
        <end position="180"/>
    </location>
</feature>
<reference evidence="9" key="1">
    <citation type="submission" date="2016-10" db="EMBL/GenBank/DDBJ databases">
        <authorList>
            <person name="Varghese N."/>
            <person name="Submissions S."/>
        </authorList>
    </citation>
    <scope>NUCLEOTIDE SEQUENCE [LARGE SCALE GENOMIC DNA]</scope>
    <source>
        <strain evidence="9">DSM 26894</strain>
    </source>
</reference>
<name>A0A1I6V1G6_9RHOB</name>
<proteinExistence type="predicted"/>
<dbReference type="Proteomes" id="UP000199392">
    <property type="component" value="Unassembled WGS sequence"/>
</dbReference>
<gene>
    <name evidence="8" type="ORF">SAMN04488050_109208</name>
</gene>
<feature type="transmembrane region" description="Helical" evidence="6">
    <location>
        <begin position="123"/>
        <end position="142"/>
    </location>
</feature>
<dbReference type="PANTHER" id="PTHR32322:SF18">
    <property type="entry name" value="S-ADENOSYLMETHIONINE_S-ADENOSYLHOMOCYSTEINE TRANSPORTER"/>
    <property type="match status" value="1"/>
</dbReference>
<accession>A0A1I6V1G6</accession>
<evidence type="ECO:0000256" key="5">
    <source>
        <dbReference type="ARBA" id="ARBA00023136"/>
    </source>
</evidence>
<dbReference type="Pfam" id="PF00892">
    <property type="entry name" value="EamA"/>
    <property type="match status" value="2"/>
</dbReference>
<evidence type="ECO:0000256" key="6">
    <source>
        <dbReference type="SAM" id="Phobius"/>
    </source>
</evidence>
<feature type="transmembrane region" description="Helical" evidence="6">
    <location>
        <begin position="221"/>
        <end position="240"/>
    </location>
</feature>
<dbReference type="SUPFAM" id="SSF103481">
    <property type="entry name" value="Multidrug resistance efflux transporter EmrE"/>
    <property type="match status" value="2"/>
</dbReference>
<feature type="domain" description="EamA" evidence="7">
    <location>
        <begin position="9"/>
        <end position="141"/>
    </location>
</feature>
<dbReference type="InterPro" id="IPR000620">
    <property type="entry name" value="EamA_dom"/>
</dbReference>
<keyword evidence="4 6" id="KW-1133">Transmembrane helix</keyword>
<feature type="transmembrane region" description="Helical" evidence="6">
    <location>
        <begin position="192"/>
        <end position="215"/>
    </location>
</feature>
<feature type="transmembrane region" description="Helical" evidence="6">
    <location>
        <begin position="41"/>
        <end position="59"/>
    </location>
</feature>
<keyword evidence="3 6" id="KW-0812">Transmembrane</keyword>
<dbReference type="PANTHER" id="PTHR32322">
    <property type="entry name" value="INNER MEMBRANE TRANSPORTER"/>
    <property type="match status" value="1"/>
</dbReference>
<dbReference type="InterPro" id="IPR050638">
    <property type="entry name" value="AA-Vitamin_Transporters"/>
</dbReference>